<evidence type="ECO:0008006" key="3">
    <source>
        <dbReference type="Google" id="ProtNLM"/>
    </source>
</evidence>
<dbReference type="KEGG" id="maic:MAIC_46510"/>
<proteinExistence type="predicted"/>
<protein>
    <recommendedName>
        <fullName evidence="3">Glycosyltransferase</fullName>
    </recommendedName>
</protein>
<reference evidence="1 2" key="1">
    <citation type="journal article" date="2019" name="Emerg. Microbes Infect.">
        <title>Comprehensive subspecies identification of 175 nontuberculous mycobacteria species based on 7547 genomic profiles.</title>
        <authorList>
            <person name="Matsumoto Y."/>
            <person name="Kinjo T."/>
            <person name="Motooka D."/>
            <person name="Nabeya D."/>
            <person name="Jung N."/>
            <person name="Uechi K."/>
            <person name="Horii T."/>
            <person name="Iida T."/>
            <person name="Fujita J."/>
            <person name="Nakamura S."/>
        </authorList>
    </citation>
    <scope>NUCLEOTIDE SEQUENCE [LARGE SCALE GENOMIC DNA]</scope>
    <source>
        <strain evidence="1 2">JCM 6376</strain>
    </source>
</reference>
<accession>A0AAD1HSC7</accession>
<dbReference type="EMBL" id="AP022561">
    <property type="protein sequence ID" value="BBX09848.1"/>
    <property type="molecule type" value="Genomic_DNA"/>
</dbReference>
<organism evidence="1 2">
    <name type="scientific">Mycolicibacterium aichiense</name>
    <dbReference type="NCBI Taxonomy" id="1799"/>
    <lineage>
        <taxon>Bacteria</taxon>
        <taxon>Bacillati</taxon>
        <taxon>Actinomycetota</taxon>
        <taxon>Actinomycetes</taxon>
        <taxon>Mycobacteriales</taxon>
        <taxon>Mycobacteriaceae</taxon>
        <taxon>Mycolicibacterium</taxon>
    </lineage>
</organism>
<dbReference type="AlphaFoldDB" id="A0AAD1HSC7"/>
<dbReference type="Pfam" id="PF13692">
    <property type="entry name" value="Glyco_trans_1_4"/>
    <property type="match status" value="1"/>
</dbReference>
<dbReference type="SUPFAM" id="SSF53756">
    <property type="entry name" value="UDP-Glycosyltransferase/glycogen phosphorylase"/>
    <property type="match status" value="1"/>
</dbReference>
<dbReference type="Proteomes" id="UP000467327">
    <property type="component" value="Chromosome"/>
</dbReference>
<sequence>MGGVKADFAFIDQPLFSARACTLARLNIYRPTDVIQGGVIGVRQRHLLRVVDGIIATSAHVLNALETSRDIASLVLPNGVDLSHFEPLSRDETDRRGVVYVGAIDERFDWSQLEAAAHANPQTKFDIYGPTPSRFPMMPHNVEVCGPIPYESLPRVLARYQVGILPLTGIPLNFGRSPMKLFEYLAAGLQVVATSTPTLQEQGRGVPGVHVVAEDEFAKAVESAVLNPLPEQDLIAEARRHTWTANAEAIAAFAQRLLASVQGAT</sequence>
<evidence type="ECO:0000313" key="2">
    <source>
        <dbReference type="Proteomes" id="UP000467327"/>
    </source>
</evidence>
<evidence type="ECO:0000313" key="1">
    <source>
        <dbReference type="EMBL" id="BBX09848.1"/>
    </source>
</evidence>
<keyword evidence="2" id="KW-1185">Reference proteome</keyword>
<name>A0AAD1HSC7_9MYCO</name>
<gene>
    <name evidence="1" type="ORF">MAIC_46510</name>
</gene>
<dbReference type="Gene3D" id="3.40.50.2000">
    <property type="entry name" value="Glycogen Phosphorylase B"/>
    <property type="match status" value="1"/>
</dbReference>